<proteinExistence type="predicted"/>
<gene>
    <name evidence="1" type="ORF">LIER_29436</name>
</gene>
<comment type="caution">
    <text evidence="1">The sequence shown here is derived from an EMBL/GenBank/DDBJ whole genome shotgun (WGS) entry which is preliminary data.</text>
</comment>
<sequence length="70" mass="7782">MGMVVGDSFLKMEEERTRVFDLGPGAYVSTVGFNDFLNPPGWKCTKRSISPMNLMVEQFNANIEHVGLAT</sequence>
<name>A0AAV3RJ51_LITER</name>
<organism evidence="1 2">
    <name type="scientific">Lithospermum erythrorhizon</name>
    <name type="common">Purple gromwell</name>
    <name type="synonym">Lithospermum officinale var. erythrorhizon</name>
    <dbReference type="NCBI Taxonomy" id="34254"/>
    <lineage>
        <taxon>Eukaryota</taxon>
        <taxon>Viridiplantae</taxon>
        <taxon>Streptophyta</taxon>
        <taxon>Embryophyta</taxon>
        <taxon>Tracheophyta</taxon>
        <taxon>Spermatophyta</taxon>
        <taxon>Magnoliopsida</taxon>
        <taxon>eudicotyledons</taxon>
        <taxon>Gunneridae</taxon>
        <taxon>Pentapetalae</taxon>
        <taxon>asterids</taxon>
        <taxon>lamiids</taxon>
        <taxon>Boraginales</taxon>
        <taxon>Boraginaceae</taxon>
        <taxon>Boraginoideae</taxon>
        <taxon>Lithospermeae</taxon>
        <taxon>Lithospermum</taxon>
    </lineage>
</organism>
<accession>A0AAV3RJ51</accession>
<reference evidence="1 2" key="1">
    <citation type="submission" date="2024-01" db="EMBL/GenBank/DDBJ databases">
        <title>The complete chloroplast genome sequence of Lithospermum erythrorhizon: insights into the phylogenetic relationship among Boraginaceae species and the maternal lineages of purple gromwells.</title>
        <authorList>
            <person name="Okada T."/>
            <person name="Watanabe K."/>
        </authorList>
    </citation>
    <scope>NUCLEOTIDE SEQUENCE [LARGE SCALE GENOMIC DNA]</scope>
</reference>
<dbReference type="EMBL" id="BAABME010010139">
    <property type="protein sequence ID" value="GAA0176444.1"/>
    <property type="molecule type" value="Genomic_DNA"/>
</dbReference>
<keyword evidence="2" id="KW-1185">Reference proteome</keyword>
<evidence type="ECO:0000313" key="1">
    <source>
        <dbReference type="EMBL" id="GAA0176444.1"/>
    </source>
</evidence>
<evidence type="ECO:0000313" key="2">
    <source>
        <dbReference type="Proteomes" id="UP001454036"/>
    </source>
</evidence>
<protein>
    <submittedName>
        <fullName evidence="1">Uncharacterized protein</fullName>
    </submittedName>
</protein>
<dbReference type="Proteomes" id="UP001454036">
    <property type="component" value="Unassembled WGS sequence"/>
</dbReference>
<dbReference type="AlphaFoldDB" id="A0AAV3RJ51"/>